<feature type="transmembrane region" description="Helical" evidence="1">
    <location>
        <begin position="285"/>
        <end position="305"/>
    </location>
</feature>
<gene>
    <name evidence="2" type="ORF">BLS_006947</name>
</gene>
<keyword evidence="1" id="KW-0472">Membrane</keyword>
<evidence type="ECO:0000313" key="2">
    <source>
        <dbReference type="EMBL" id="KAE9966533.1"/>
    </source>
</evidence>
<keyword evidence="1" id="KW-1133">Transmembrane helix</keyword>
<evidence type="ECO:0000256" key="1">
    <source>
        <dbReference type="SAM" id="Phobius"/>
    </source>
</evidence>
<sequence>MPEARRERINRNIIVAECVKRESRIEEALELRFLKKSDFFFLGVMALYTTMEQLSIVKSSAIFHVGRQPLAFLTTLYRSKSVRHAAQAAVRWATIYGAITFTQQYLSPFLGLPTASSLGSRCCWDIIWSPDVFLLLLTNLSVWLSAAYLSELWPVDWARLLEYIEPDSSNEDLEEVSASCAPLMGLFVPSWSGLGPKTDPFIVNLRKSYLLQLFETPLQYMRAGLLVQILSFIMMSFSSSSDLATLKPASSLIGQDYPGSILNTKCTFRQAIYKMIYQIIYRERLGLRLAILVWITSLPLIVYRAQIVDSPRKRRKQIFNSTPDTPQHMAEFEEHDSAKIARFPAESAATPELEAVDSNCGLSLIVTATEWYSRATVLFVPALLHLLHSLSGHDPL</sequence>
<keyword evidence="1" id="KW-0812">Transmembrane</keyword>
<dbReference type="AlphaFoldDB" id="A0A8H3YNU0"/>
<comment type="caution">
    <text evidence="2">The sequence shown here is derived from an EMBL/GenBank/DDBJ whole genome shotgun (WGS) entry which is preliminary data.</text>
</comment>
<dbReference type="Proteomes" id="UP000433883">
    <property type="component" value="Unassembled WGS sequence"/>
</dbReference>
<name>A0A8H3YNU0_VENIN</name>
<dbReference type="EMBL" id="WNWQ01000524">
    <property type="protein sequence ID" value="KAE9966533.1"/>
    <property type="molecule type" value="Genomic_DNA"/>
</dbReference>
<accession>A0A8H3YNU0</accession>
<organism evidence="2 3">
    <name type="scientific">Venturia inaequalis</name>
    <name type="common">Apple scab fungus</name>
    <dbReference type="NCBI Taxonomy" id="5025"/>
    <lineage>
        <taxon>Eukaryota</taxon>
        <taxon>Fungi</taxon>
        <taxon>Dikarya</taxon>
        <taxon>Ascomycota</taxon>
        <taxon>Pezizomycotina</taxon>
        <taxon>Dothideomycetes</taxon>
        <taxon>Pleosporomycetidae</taxon>
        <taxon>Venturiales</taxon>
        <taxon>Venturiaceae</taxon>
        <taxon>Venturia</taxon>
    </lineage>
</organism>
<reference evidence="2 3" key="1">
    <citation type="submission" date="2019-11" db="EMBL/GenBank/DDBJ databases">
        <title>Venturia inaequalis Genome Resource.</title>
        <authorList>
            <person name="Lichtner F.J."/>
        </authorList>
    </citation>
    <scope>NUCLEOTIDE SEQUENCE [LARGE SCALE GENOMIC DNA]</scope>
    <source>
        <strain evidence="2">Bline_iso_100314</strain>
    </source>
</reference>
<evidence type="ECO:0000313" key="3">
    <source>
        <dbReference type="Proteomes" id="UP000433883"/>
    </source>
</evidence>
<proteinExistence type="predicted"/>
<protein>
    <submittedName>
        <fullName evidence="2">Uncharacterized protein</fullName>
    </submittedName>
</protein>